<dbReference type="RefSeq" id="WP_201924464.1">
    <property type="nucleotide sequence ID" value="NZ_BAABAX010000016.1"/>
</dbReference>
<organism evidence="2 3">
    <name type="scientific">Aquimarina mytili</name>
    <dbReference type="NCBI Taxonomy" id="874423"/>
    <lineage>
        <taxon>Bacteria</taxon>
        <taxon>Pseudomonadati</taxon>
        <taxon>Bacteroidota</taxon>
        <taxon>Flavobacteriia</taxon>
        <taxon>Flavobacteriales</taxon>
        <taxon>Flavobacteriaceae</taxon>
        <taxon>Aquimarina</taxon>
    </lineage>
</organism>
<dbReference type="InterPro" id="IPR037401">
    <property type="entry name" value="SnoaL-like"/>
</dbReference>
<name>A0A937DDF6_9FLAO</name>
<evidence type="ECO:0000313" key="2">
    <source>
        <dbReference type="EMBL" id="MBL0685976.1"/>
    </source>
</evidence>
<accession>A0A937DDF6</accession>
<evidence type="ECO:0000259" key="1">
    <source>
        <dbReference type="Pfam" id="PF12680"/>
    </source>
</evidence>
<dbReference type="SUPFAM" id="SSF54427">
    <property type="entry name" value="NTF2-like"/>
    <property type="match status" value="1"/>
</dbReference>
<dbReference type="Proteomes" id="UP000651057">
    <property type="component" value="Unassembled WGS sequence"/>
</dbReference>
<comment type="caution">
    <text evidence="2">The sequence shown here is derived from an EMBL/GenBank/DDBJ whole genome shotgun (WGS) entry which is preliminary data.</text>
</comment>
<dbReference type="Pfam" id="PF12680">
    <property type="entry name" value="SnoaL_2"/>
    <property type="match status" value="1"/>
</dbReference>
<dbReference type="Gene3D" id="3.10.450.50">
    <property type="match status" value="1"/>
</dbReference>
<dbReference type="AlphaFoldDB" id="A0A937DDF6"/>
<proteinExistence type="predicted"/>
<dbReference type="EMBL" id="JAERQJ010000015">
    <property type="protein sequence ID" value="MBL0685976.1"/>
    <property type="molecule type" value="Genomic_DNA"/>
</dbReference>
<evidence type="ECO:0000313" key="3">
    <source>
        <dbReference type="Proteomes" id="UP000651057"/>
    </source>
</evidence>
<feature type="domain" description="SnoaL-like" evidence="1">
    <location>
        <begin position="9"/>
        <end position="121"/>
    </location>
</feature>
<reference evidence="2" key="1">
    <citation type="submission" date="2021-01" db="EMBL/GenBank/DDBJ databases">
        <authorList>
            <person name="Zhong Y.L."/>
        </authorList>
    </citation>
    <scope>NUCLEOTIDE SEQUENCE</scope>
    <source>
        <strain evidence="2">KCTC 23302</strain>
    </source>
</reference>
<sequence>MKEQQQKIVENYVNSYNRFDIDGMTKDLTENIVFENISNGNVDLRTEGITEFKKQAETAKQYSTHRKQTIESWQFLKSKVIIQIGYKAILAIDLPNGLKTGDTLELKGISEFEFEHNKIKSITDKS</sequence>
<protein>
    <submittedName>
        <fullName evidence="2">Nuclear transport factor 2 family protein</fullName>
    </submittedName>
</protein>
<keyword evidence="3" id="KW-1185">Reference proteome</keyword>
<dbReference type="InterPro" id="IPR032710">
    <property type="entry name" value="NTF2-like_dom_sf"/>
</dbReference>
<gene>
    <name evidence="2" type="ORF">JJQ60_20785</name>
</gene>